<dbReference type="InterPro" id="IPR000595">
    <property type="entry name" value="cNMP-bd_dom"/>
</dbReference>
<dbReference type="AlphaFoldDB" id="A0A0X8JIX3"/>
<dbReference type="InterPro" id="IPR012318">
    <property type="entry name" value="HTH_CRP"/>
</dbReference>
<keyword evidence="2" id="KW-0238">DNA-binding</keyword>
<dbReference type="CDD" id="cd00038">
    <property type="entry name" value="CAP_ED"/>
    <property type="match status" value="1"/>
</dbReference>
<dbReference type="InterPro" id="IPR050397">
    <property type="entry name" value="Env_Response_Regulators"/>
</dbReference>
<evidence type="ECO:0000313" key="5">
    <source>
        <dbReference type="EMBL" id="AMD89648.1"/>
    </source>
</evidence>
<evidence type="ECO:0000256" key="1">
    <source>
        <dbReference type="ARBA" id="ARBA00023015"/>
    </source>
</evidence>
<dbReference type="PANTHER" id="PTHR24567:SF26">
    <property type="entry name" value="REGULATORY PROTEIN YEIL"/>
    <property type="match status" value="1"/>
</dbReference>
<dbReference type="GO" id="GO:0005829">
    <property type="term" value="C:cytosol"/>
    <property type="evidence" value="ECO:0007669"/>
    <property type="project" value="TreeGrafter"/>
</dbReference>
<accession>A0A0X8JIX3</accession>
<dbReference type="STRING" id="44742.AXF13_05700"/>
<keyword evidence="6" id="KW-1185">Reference proteome</keyword>
<dbReference type="Gene3D" id="2.60.120.10">
    <property type="entry name" value="Jelly Rolls"/>
    <property type="match status" value="1"/>
</dbReference>
<dbReference type="SUPFAM" id="SSF51206">
    <property type="entry name" value="cAMP-binding domain-like"/>
    <property type="match status" value="1"/>
</dbReference>
<dbReference type="InterPro" id="IPR036390">
    <property type="entry name" value="WH_DNA-bd_sf"/>
</dbReference>
<name>A0A0X8JIX3_9BACT</name>
<dbReference type="InterPro" id="IPR014710">
    <property type="entry name" value="RmlC-like_jellyroll"/>
</dbReference>
<sequence length="219" mass="25122">MSNRCLGFTELRDVNAVWRSVLGLGVRYTWRKGHCIESHGELLFLDKGQVRLTHFTLDGTEKILWYINQGCLFGETPLFDPMADDRGSVHICAMDCVVYAFSKDRVEHLSRTRPDLTLNLLHSMARKLRTLSNQASSLYVDDVLVRTCKFLARRLLPDSDPLTADPGISRQEMASLLGVHRITLYKVLRQQEEQGLFGPFERHAVTILRPEEFFRLVNS</sequence>
<dbReference type="PANTHER" id="PTHR24567">
    <property type="entry name" value="CRP FAMILY TRANSCRIPTIONAL REGULATORY PROTEIN"/>
    <property type="match status" value="1"/>
</dbReference>
<keyword evidence="1" id="KW-0805">Transcription regulation</keyword>
<evidence type="ECO:0000259" key="4">
    <source>
        <dbReference type="PROSITE" id="PS50042"/>
    </source>
</evidence>
<gene>
    <name evidence="5" type="ORF">AXF13_05700</name>
</gene>
<feature type="domain" description="Cyclic nucleotide-binding" evidence="4">
    <location>
        <begin position="41"/>
        <end position="127"/>
    </location>
</feature>
<keyword evidence="3" id="KW-0804">Transcription</keyword>
<dbReference type="RefSeq" id="WP_062251995.1">
    <property type="nucleotide sequence ID" value="NZ_CP014229.1"/>
</dbReference>
<dbReference type="Pfam" id="PF13545">
    <property type="entry name" value="HTH_Crp_2"/>
    <property type="match status" value="1"/>
</dbReference>
<dbReference type="InterPro" id="IPR018490">
    <property type="entry name" value="cNMP-bd_dom_sf"/>
</dbReference>
<dbReference type="KEGG" id="dfi:AXF13_05700"/>
<reference evidence="6" key="1">
    <citation type="submission" date="2016-02" db="EMBL/GenBank/DDBJ databases">
        <authorList>
            <person name="Holder M.E."/>
            <person name="Ajami N.J."/>
            <person name="Petrosino J.F."/>
        </authorList>
    </citation>
    <scope>NUCLEOTIDE SEQUENCE [LARGE SCALE GENOMIC DNA]</scope>
    <source>
        <strain evidence="6">CCUG 45958</strain>
    </source>
</reference>
<organism evidence="5 6">
    <name type="scientific">Desulfovibrio fairfieldensis</name>
    <dbReference type="NCBI Taxonomy" id="44742"/>
    <lineage>
        <taxon>Bacteria</taxon>
        <taxon>Pseudomonadati</taxon>
        <taxon>Thermodesulfobacteriota</taxon>
        <taxon>Desulfovibrionia</taxon>
        <taxon>Desulfovibrionales</taxon>
        <taxon>Desulfovibrionaceae</taxon>
        <taxon>Desulfovibrio</taxon>
    </lineage>
</organism>
<evidence type="ECO:0000256" key="3">
    <source>
        <dbReference type="ARBA" id="ARBA00023163"/>
    </source>
</evidence>
<protein>
    <submittedName>
        <fullName evidence="5">Cyclic nucleotide-binding protein</fullName>
    </submittedName>
</protein>
<dbReference type="Proteomes" id="UP000069241">
    <property type="component" value="Chromosome"/>
</dbReference>
<dbReference type="PROSITE" id="PS50042">
    <property type="entry name" value="CNMP_BINDING_3"/>
    <property type="match status" value="1"/>
</dbReference>
<dbReference type="SUPFAM" id="SSF46785">
    <property type="entry name" value="Winged helix' DNA-binding domain"/>
    <property type="match status" value="1"/>
</dbReference>
<dbReference type="GO" id="GO:0003677">
    <property type="term" value="F:DNA binding"/>
    <property type="evidence" value="ECO:0007669"/>
    <property type="project" value="UniProtKB-KW"/>
</dbReference>
<dbReference type="Pfam" id="PF00027">
    <property type="entry name" value="cNMP_binding"/>
    <property type="match status" value="1"/>
</dbReference>
<proteinExistence type="predicted"/>
<dbReference type="EMBL" id="CP014229">
    <property type="protein sequence ID" value="AMD89648.1"/>
    <property type="molecule type" value="Genomic_DNA"/>
</dbReference>
<evidence type="ECO:0000313" key="6">
    <source>
        <dbReference type="Proteomes" id="UP000069241"/>
    </source>
</evidence>
<dbReference type="GO" id="GO:0003700">
    <property type="term" value="F:DNA-binding transcription factor activity"/>
    <property type="evidence" value="ECO:0007669"/>
    <property type="project" value="TreeGrafter"/>
</dbReference>
<evidence type="ECO:0000256" key="2">
    <source>
        <dbReference type="ARBA" id="ARBA00023125"/>
    </source>
</evidence>